<name>A0A0C9N0R0_9FUNG</name>
<evidence type="ECO:0000256" key="6">
    <source>
        <dbReference type="RuleBase" id="RU362006"/>
    </source>
</evidence>
<evidence type="ECO:0000256" key="5">
    <source>
        <dbReference type="ARBA" id="ARBA00023136"/>
    </source>
</evidence>
<keyword evidence="9" id="KW-1185">Reference proteome</keyword>
<feature type="transmembrane region" description="Helical" evidence="6">
    <location>
        <begin position="143"/>
        <end position="164"/>
    </location>
</feature>
<dbReference type="Proteomes" id="UP000053815">
    <property type="component" value="Unassembled WGS sequence"/>
</dbReference>
<evidence type="ECO:0000256" key="4">
    <source>
        <dbReference type="ARBA" id="ARBA00022989"/>
    </source>
</evidence>
<proteinExistence type="inferred from homology"/>
<comment type="caution">
    <text evidence="6">Lacks conserved residue(s) required for the propagation of feature annotation.</text>
</comment>
<dbReference type="EMBL" id="DF836560">
    <property type="protein sequence ID" value="GAN09497.1"/>
    <property type="molecule type" value="Genomic_DNA"/>
</dbReference>
<evidence type="ECO:0000313" key="9">
    <source>
        <dbReference type="Proteomes" id="UP000053815"/>
    </source>
</evidence>
<feature type="transmembrane region" description="Helical" evidence="6">
    <location>
        <begin position="74"/>
        <end position="96"/>
    </location>
</feature>
<dbReference type="InterPro" id="IPR004345">
    <property type="entry name" value="TB2_DP1_HVA22"/>
</dbReference>
<dbReference type="PANTHER" id="PTHR12300">
    <property type="entry name" value="HVA22-LIKE PROTEINS"/>
    <property type="match status" value="1"/>
</dbReference>
<organism evidence="8">
    <name type="scientific">Mucor ambiguus</name>
    <dbReference type="NCBI Taxonomy" id="91626"/>
    <lineage>
        <taxon>Eukaryota</taxon>
        <taxon>Fungi</taxon>
        <taxon>Fungi incertae sedis</taxon>
        <taxon>Mucoromycota</taxon>
        <taxon>Mucoromycotina</taxon>
        <taxon>Mucoromycetes</taxon>
        <taxon>Mucorales</taxon>
        <taxon>Mucorineae</taxon>
        <taxon>Mucoraceae</taxon>
        <taxon>Mucor</taxon>
    </lineage>
</organism>
<gene>
    <name evidence="8" type="ORF">MAM1_0271c09027</name>
</gene>
<comment type="subcellular location">
    <subcellularLocation>
        <location evidence="1 6">Membrane</location>
        <topology evidence="1 6">Multi-pass membrane protein</topology>
    </subcellularLocation>
</comment>
<evidence type="ECO:0000256" key="2">
    <source>
        <dbReference type="ARBA" id="ARBA00008573"/>
    </source>
</evidence>
<dbReference type="STRING" id="91626.A0A0C9N0R0"/>
<keyword evidence="3 6" id="KW-0812">Transmembrane</keyword>
<dbReference type="GO" id="GO:0016020">
    <property type="term" value="C:membrane"/>
    <property type="evidence" value="ECO:0007669"/>
    <property type="project" value="UniProtKB-SubCell"/>
</dbReference>
<dbReference type="PANTHER" id="PTHR12300:SF161">
    <property type="entry name" value="RECEPTOR EXPRESSION-ENHANCING PROTEIN"/>
    <property type="match status" value="1"/>
</dbReference>
<keyword evidence="4 6" id="KW-1133">Transmembrane helix</keyword>
<reference evidence="8" key="1">
    <citation type="submission" date="2014-09" db="EMBL/GenBank/DDBJ databases">
        <title>Draft genome sequence of an oleaginous Mucoromycotina fungus Mucor ambiguus NBRC6742.</title>
        <authorList>
            <person name="Takeda I."/>
            <person name="Yamane N."/>
            <person name="Morita T."/>
            <person name="Tamano K."/>
            <person name="Machida M."/>
            <person name="Baker S."/>
            <person name="Koike H."/>
        </authorList>
    </citation>
    <scope>NUCLEOTIDE SEQUENCE</scope>
    <source>
        <strain evidence="8">NBRC 6742</strain>
    </source>
</reference>
<keyword evidence="5 6" id="KW-0472">Membrane</keyword>
<sequence length="317" mass="36201">MSTPVVNPGTAGRPVPPTPSQAPDAKAQAQAAAMNALDFVKNKSNYYLTRLDRELSKHECANDIERRTGLPKSYVVLGTSITFFLMIFFNLGAQLLTNAISWIYPAYASFKAIESPNTDDDTQWLTYWTVIGFAQMIEYFSDILLYWFPFYYTFKTLFVLWLILPQFRGAQIAYERFLRPFLLNAQPEIDRRTNKFTKPFASGEKTLMNVAGNQDVRRETMRILQNMMHEVIMFVDLLKSIKELSSESEDGLEDIRMVFRAENAPDPRSYNAPTADQVGVLIASGDDEESDLEPRNKYIVVRFKVLKVMMVSLESAS</sequence>
<protein>
    <recommendedName>
        <fullName evidence="6">Protein YOP1</fullName>
    </recommendedName>
</protein>
<accession>A0A0C9N0R0</accession>
<dbReference type="AlphaFoldDB" id="A0A0C9N0R0"/>
<evidence type="ECO:0000256" key="7">
    <source>
        <dbReference type="SAM" id="MobiDB-lite"/>
    </source>
</evidence>
<dbReference type="Pfam" id="PF03134">
    <property type="entry name" value="TB2_DP1_HVA22"/>
    <property type="match status" value="1"/>
</dbReference>
<feature type="region of interest" description="Disordered" evidence="7">
    <location>
        <begin position="1"/>
        <end position="24"/>
    </location>
</feature>
<evidence type="ECO:0000256" key="3">
    <source>
        <dbReference type="ARBA" id="ARBA00022692"/>
    </source>
</evidence>
<comment type="similarity">
    <text evidence="2 6">Belongs to the DP1 family.</text>
</comment>
<evidence type="ECO:0000313" key="8">
    <source>
        <dbReference type="EMBL" id="GAN09497.1"/>
    </source>
</evidence>
<dbReference type="OrthoDB" id="10009287at2759"/>
<evidence type="ECO:0000256" key="1">
    <source>
        <dbReference type="ARBA" id="ARBA00004141"/>
    </source>
</evidence>